<dbReference type="InterPro" id="IPR052719">
    <property type="entry name" value="CvpA-like"/>
</dbReference>
<dbReference type="Proteomes" id="UP000005019">
    <property type="component" value="Unassembled WGS sequence"/>
</dbReference>
<evidence type="ECO:0000256" key="4">
    <source>
        <dbReference type="ARBA" id="ARBA00023136"/>
    </source>
</evidence>
<gene>
    <name evidence="6" type="ORF">METUNv1_02669</name>
</gene>
<dbReference type="eggNOG" id="COG1286">
    <property type="taxonomic scope" value="Bacteria"/>
</dbReference>
<keyword evidence="3 5" id="KW-1133">Transmembrane helix</keyword>
<evidence type="ECO:0000256" key="2">
    <source>
        <dbReference type="ARBA" id="ARBA00022692"/>
    </source>
</evidence>
<feature type="transmembrane region" description="Helical" evidence="5">
    <location>
        <begin position="104"/>
        <end position="123"/>
    </location>
</feature>
<organism evidence="6 7">
    <name type="scientific">Methyloversatilis universalis (strain ATCC BAA-1314 / DSM 25237 / JCM 13912 / CCUG 52030 / FAM5)</name>
    <dbReference type="NCBI Taxonomy" id="1000565"/>
    <lineage>
        <taxon>Bacteria</taxon>
        <taxon>Pseudomonadati</taxon>
        <taxon>Pseudomonadota</taxon>
        <taxon>Betaproteobacteria</taxon>
        <taxon>Nitrosomonadales</taxon>
        <taxon>Sterolibacteriaceae</taxon>
        <taxon>Methyloversatilis</taxon>
    </lineage>
</organism>
<dbReference type="InterPro" id="IPR003825">
    <property type="entry name" value="Colicin-V_CvpA"/>
</dbReference>
<dbReference type="PANTHER" id="PTHR36926:SF1">
    <property type="entry name" value="COLICIN V PRODUCTION PROTEIN"/>
    <property type="match status" value="1"/>
</dbReference>
<dbReference type="RefSeq" id="WP_008062464.1">
    <property type="nucleotide sequence ID" value="NZ_AFHG01000052.1"/>
</dbReference>
<dbReference type="GO" id="GO:0016020">
    <property type="term" value="C:membrane"/>
    <property type="evidence" value="ECO:0007669"/>
    <property type="project" value="UniProtKB-SubCell"/>
</dbReference>
<keyword evidence="7" id="KW-1185">Reference proteome</keyword>
<accession>F5REE9</accession>
<dbReference type="PANTHER" id="PTHR36926">
    <property type="entry name" value="COLICIN V PRODUCTION PROTEIN"/>
    <property type="match status" value="1"/>
</dbReference>
<feature type="transmembrane region" description="Helical" evidence="5">
    <location>
        <begin position="60"/>
        <end position="84"/>
    </location>
</feature>
<evidence type="ECO:0000256" key="3">
    <source>
        <dbReference type="ARBA" id="ARBA00022989"/>
    </source>
</evidence>
<dbReference type="STRING" id="1000565.METUNv1_02669"/>
<dbReference type="GO" id="GO:0009403">
    <property type="term" value="P:toxin biosynthetic process"/>
    <property type="evidence" value="ECO:0007669"/>
    <property type="project" value="InterPro"/>
</dbReference>
<proteinExistence type="predicted"/>
<evidence type="ECO:0000256" key="1">
    <source>
        <dbReference type="ARBA" id="ARBA00004141"/>
    </source>
</evidence>
<feature type="transmembrane region" description="Helical" evidence="5">
    <location>
        <begin position="6"/>
        <end position="39"/>
    </location>
</feature>
<keyword evidence="4 5" id="KW-0472">Membrane</keyword>
<evidence type="ECO:0000313" key="6">
    <source>
        <dbReference type="EMBL" id="EGK71280.1"/>
    </source>
</evidence>
<protein>
    <submittedName>
        <fullName evidence="6">Colicin V production protein</fullName>
    </submittedName>
</protein>
<evidence type="ECO:0000313" key="7">
    <source>
        <dbReference type="Proteomes" id="UP000005019"/>
    </source>
</evidence>
<dbReference type="Pfam" id="PF02674">
    <property type="entry name" value="Colicin_V"/>
    <property type="match status" value="1"/>
</dbReference>
<reference evidence="6 7" key="1">
    <citation type="journal article" date="2011" name="J. Bacteriol.">
        <title>Genome sequence of Methyloversatilis universalis FAM5T, a methylotrophic representative of the order Rhodocyclales.</title>
        <authorList>
            <person name="Kittichotirat W."/>
            <person name="Good N.M."/>
            <person name="Hall R."/>
            <person name="Bringel F."/>
            <person name="Lajus A."/>
            <person name="Medigue C."/>
            <person name="Smalley N.E."/>
            <person name="Beck D."/>
            <person name="Bumgarner R."/>
            <person name="Vuilleumier S."/>
            <person name="Kalyuzhnaya M.G."/>
        </authorList>
    </citation>
    <scope>NUCLEOTIDE SEQUENCE [LARGE SCALE GENOMIC DNA]</scope>
    <source>
        <strain evidence="7">ATCC BAA-1314 / JCM 13912 / FAM5</strain>
    </source>
</reference>
<sequence>MTVLDYGLLAIVVFSTAIGLMRGLVSEVIALAAWVLAFIAARQFGGDAAHLLTGTIADPGLLAVAGFALTFIAVLLLCGVLRWLMRSLIHATGLDIPDRVLGGLFGLARAGLILMLLVVGAAYTPAPEQPWWKSAALTPPLETAAIALKPWLPESVAKKIRFKA</sequence>
<comment type="subcellular location">
    <subcellularLocation>
        <location evidence="1">Membrane</location>
        <topology evidence="1">Multi-pass membrane protein</topology>
    </subcellularLocation>
</comment>
<comment type="caution">
    <text evidence="6">The sequence shown here is derived from an EMBL/GenBank/DDBJ whole genome shotgun (WGS) entry which is preliminary data.</text>
</comment>
<dbReference type="OrthoDB" id="9810601at2"/>
<name>F5REE9_METUF</name>
<evidence type="ECO:0000256" key="5">
    <source>
        <dbReference type="SAM" id="Phobius"/>
    </source>
</evidence>
<dbReference type="EMBL" id="AFHG01000052">
    <property type="protein sequence ID" value="EGK71280.1"/>
    <property type="molecule type" value="Genomic_DNA"/>
</dbReference>
<dbReference type="AlphaFoldDB" id="F5REE9"/>
<keyword evidence="2 5" id="KW-0812">Transmembrane</keyword>